<evidence type="ECO:0008006" key="6">
    <source>
        <dbReference type="Google" id="ProtNLM"/>
    </source>
</evidence>
<proteinExistence type="predicted"/>
<dbReference type="EMBL" id="AZAC01000008">
    <property type="protein sequence ID" value="KIX14758.1"/>
    <property type="molecule type" value="Genomic_DNA"/>
</dbReference>
<sequence length="517" mass="57163">MDFYIPVRGQKRIFRSIACLILGSLLLFGCTTNLQVDPITPPNHKNATGLVYYLPYTNYEIVITHELEKCDCLKNDGQYVRIDEKYVPDIGYKTTAAVKTLYFQDLENAYVIDYTKLGAESKTSSISVELYDNGTLKSINAQVDDKTQEIATGIAESVAKIAGAFMGVQIPSIQKGKRLSTKDAIQLCNWQTLNALKAYKKTTQTIKDLNKAIEGLKEELLKEKAKEKPDQAKIDLLKGQIKKASEELGTQQKILAKITPLLTHAKVYQFSPGFDVEKRSKSLSGQDARDKWLNKDTLENSKIAKSLKGIFDTDTAVLLPPKSKKPQKDPASSTPPIQVESAINQTDTGSPTGLAYRTPVKGVLLVCNRTKCLNNDGELAALFNEIIHEEATGISQFGQVAYLPLENTPFLDNNIAVQFARDGTVTQFKYGENASAEEMVKLLQTTTDLGVGLYSAKQGVKAQKAKLSAETSKEQFQEEQWKIKLELLKKCRQAQDRGEPLSDECKALLSGGGESEN</sequence>
<comment type="caution">
    <text evidence="4">The sequence shown here is derived from an EMBL/GenBank/DDBJ whole genome shotgun (WGS) entry which is preliminary data.</text>
</comment>
<feature type="compositionally biased region" description="Basic and acidic residues" evidence="2">
    <location>
        <begin position="494"/>
        <end position="506"/>
    </location>
</feature>
<keyword evidence="5" id="KW-1185">Reference proteome</keyword>
<feature type="signal peptide" evidence="3">
    <location>
        <begin position="1"/>
        <end position="35"/>
    </location>
</feature>
<feature type="coiled-coil region" evidence="1">
    <location>
        <begin position="199"/>
        <end position="226"/>
    </location>
</feature>
<accession>A0A0D2HWK5</accession>
<protein>
    <recommendedName>
        <fullName evidence="6">Lipoprotein</fullName>
    </recommendedName>
</protein>
<dbReference type="Proteomes" id="UP000032233">
    <property type="component" value="Unassembled WGS sequence"/>
</dbReference>
<dbReference type="InParanoid" id="A0A0D2HWK5"/>
<feature type="compositionally biased region" description="Polar residues" evidence="2">
    <location>
        <begin position="330"/>
        <end position="350"/>
    </location>
</feature>
<organism evidence="4 5">
    <name type="scientific">Dethiosulfatarculus sandiegensis</name>
    <dbReference type="NCBI Taxonomy" id="1429043"/>
    <lineage>
        <taxon>Bacteria</taxon>
        <taxon>Pseudomonadati</taxon>
        <taxon>Thermodesulfobacteriota</taxon>
        <taxon>Desulfarculia</taxon>
        <taxon>Desulfarculales</taxon>
        <taxon>Desulfarculaceae</taxon>
        <taxon>Dethiosulfatarculus</taxon>
    </lineage>
</organism>
<reference evidence="4 5" key="1">
    <citation type="submission" date="2013-11" db="EMBL/GenBank/DDBJ databases">
        <title>Metagenomic analysis of a methanogenic consortium involved in long chain n-alkane degradation.</title>
        <authorList>
            <person name="Davidova I.A."/>
            <person name="Callaghan A.V."/>
            <person name="Wawrik B."/>
            <person name="Pruitt S."/>
            <person name="Marks C."/>
            <person name="Duncan K.E."/>
            <person name="Suflita J.M."/>
        </authorList>
    </citation>
    <scope>NUCLEOTIDE SEQUENCE [LARGE SCALE GENOMIC DNA]</scope>
    <source>
        <strain evidence="4 5">SPR</strain>
    </source>
</reference>
<evidence type="ECO:0000313" key="4">
    <source>
        <dbReference type="EMBL" id="KIX14758.1"/>
    </source>
</evidence>
<gene>
    <name evidence="4" type="ORF">X474_06345</name>
</gene>
<evidence type="ECO:0000256" key="1">
    <source>
        <dbReference type="SAM" id="Coils"/>
    </source>
</evidence>
<feature type="region of interest" description="Disordered" evidence="2">
    <location>
        <begin position="494"/>
        <end position="517"/>
    </location>
</feature>
<evidence type="ECO:0000256" key="2">
    <source>
        <dbReference type="SAM" id="MobiDB-lite"/>
    </source>
</evidence>
<feature type="region of interest" description="Disordered" evidence="2">
    <location>
        <begin position="318"/>
        <end position="350"/>
    </location>
</feature>
<keyword evidence="1" id="KW-0175">Coiled coil</keyword>
<dbReference type="AlphaFoldDB" id="A0A0D2HWK5"/>
<feature type="chain" id="PRO_5002243650" description="Lipoprotein" evidence="3">
    <location>
        <begin position="36"/>
        <end position="517"/>
    </location>
</feature>
<name>A0A0D2HWK5_9BACT</name>
<dbReference type="RefSeq" id="WP_044347410.1">
    <property type="nucleotide sequence ID" value="NZ_AZAC01000008.1"/>
</dbReference>
<evidence type="ECO:0000313" key="5">
    <source>
        <dbReference type="Proteomes" id="UP000032233"/>
    </source>
</evidence>
<evidence type="ECO:0000256" key="3">
    <source>
        <dbReference type="SAM" id="SignalP"/>
    </source>
</evidence>
<keyword evidence="3" id="KW-0732">Signal</keyword>